<dbReference type="InterPro" id="IPR004114">
    <property type="entry name" value="THUMP_dom"/>
</dbReference>
<dbReference type="AlphaFoldDB" id="A0AAW0CAH0"/>
<evidence type="ECO:0000256" key="2">
    <source>
        <dbReference type="SAM" id="MobiDB-lite"/>
    </source>
</evidence>
<keyword evidence="5" id="KW-1185">Reference proteome</keyword>
<feature type="compositionally biased region" description="Polar residues" evidence="2">
    <location>
        <begin position="1"/>
        <end position="11"/>
    </location>
</feature>
<organism evidence="4 5">
    <name type="scientific">Favolaschia claudopus</name>
    <dbReference type="NCBI Taxonomy" id="2862362"/>
    <lineage>
        <taxon>Eukaryota</taxon>
        <taxon>Fungi</taxon>
        <taxon>Dikarya</taxon>
        <taxon>Basidiomycota</taxon>
        <taxon>Agaricomycotina</taxon>
        <taxon>Agaricomycetes</taxon>
        <taxon>Agaricomycetidae</taxon>
        <taxon>Agaricales</taxon>
        <taxon>Marasmiineae</taxon>
        <taxon>Mycenaceae</taxon>
        <taxon>Favolaschia</taxon>
    </lineage>
</organism>
<dbReference type="PANTHER" id="PTHR13452:SF10">
    <property type="entry name" value="THUMP DOMAIN-CONTAINING PROTEIN 1"/>
    <property type="match status" value="1"/>
</dbReference>
<evidence type="ECO:0000259" key="3">
    <source>
        <dbReference type="PROSITE" id="PS51165"/>
    </source>
</evidence>
<dbReference type="InterPro" id="IPR040183">
    <property type="entry name" value="THUMPD1-like"/>
</dbReference>
<accession>A0AAW0CAH0</accession>
<dbReference type="GO" id="GO:0006400">
    <property type="term" value="P:tRNA modification"/>
    <property type="evidence" value="ECO:0007669"/>
    <property type="project" value="InterPro"/>
</dbReference>
<dbReference type="PROSITE" id="PS51165">
    <property type="entry name" value="THUMP"/>
    <property type="match status" value="1"/>
</dbReference>
<dbReference type="Pfam" id="PF02926">
    <property type="entry name" value="THUMP"/>
    <property type="match status" value="1"/>
</dbReference>
<proteinExistence type="predicted"/>
<evidence type="ECO:0000256" key="1">
    <source>
        <dbReference type="PROSITE-ProRule" id="PRU00529"/>
    </source>
</evidence>
<dbReference type="EMBL" id="JAWWNJ010000019">
    <property type="protein sequence ID" value="KAK7035896.1"/>
    <property type="molecule type" value="Genomic_DNA"/>
</dbReference>
<protein>
    <recommendedName>
        <fullName evidence="3">THUMP domain-containing protein</fullName>
    </recommendedName>
</protein>
<dbReference type="FunFam" id="3.30.2300.10:FF:000001">
    <property type="entry name" value="THUMP domain-containing protein 1"/>
    <property type="match status" value="1"/>
</dbReference>
<dbReference type="Gene3D" id="3.30.2300.10">
    <property type="entry name" value="THUMP superfamily"/>
    <property type="match status" value="1"/>
</dbReference>
<feature type="domain" description="THUMP" evidence="3">
    <location>
        <begin position="155"/>
        <end position="261"/>
    </location>
</feature>
<dbReference type="GO" id="GO:0003723">
    <property type="term" value="F:RNA binding"/>
    <property type="evidence" value="ECO:0007669"/>
    <property type="project" value="UniProtKB-UniRule"/>
</dbReference>
<dbReference type="PANTHER" id="PTHR13452">
    <property type="entry name" value="THUMP DOMAIN CONTAINING PROTEIN 1-RELATED"/>
    <property type="match status" value="1"/>
</dbReference>
<evidence type="ECO:0000313" key="4">
    <source>
        <dbReference type="EMBL" id="KAK7035896.1"/>
    </source>
</evidence>
<feature type="region of interest" description="Disordered" evidence="2">
    <location>
        <begin position="1"/>
        <end position="27"/>
    </location>
</feature>
<comment type="caution">
    <text evidence="4">The sequence shown here is derived from an EMBL/GenBank/DDBJ whole genome shotgun (WGS) entry which is preliminary data.</text>
</comment>
<dbReference type="CDD" id="cd11717">
    <property type="entry name" value="THUMP_THUMPD1_like"/>
    <property type="match status" value="1"/>
</dbReference>
<gene>
    <name evidence="4" type="ORF">R3P38DRAFT_2616418</name>
</gene>
<dbReference type="Proteomes" id="UP001362999">
    <property type="component" value="Unassembled WGS sequence"/>
</dbReference>
<sequence>MSKRSSSSQGGNDRRKKKYRADGTPVWGKRYIDGPGVWVTCVKGKEKQAVGELYELFNSLAADLWPEAEKDKGSDSDSEPDEESSIEAQIANEVSAMKRPKKEQRFTNCQTNTPCVVFISCKPPVDPVKLVMKHLENVQGTGFTHTRWVMLHRCSIALEPHGFFRHSLRFTPVSVACVTNLPEIQAMCRNAFEPFFGSQIEEKFKYKIEIRIRNHTTLTRTALIEAIAKCVPEGHTVDLNDPELFILVDVFKSICGVSVVRDYHKLQKFNVVEIANARSAAENGTPSVQRID</sequence>
<keyword evidence="1" id="KW-0694">RNA-binding</keyword>
<dbReference type="SUPFAM" id="SSF143437">
    <property type="entry name" value="THUMP domain-like"/>
    <property type="match status" value="1"/>
</dbReference>
<reference evidence="4 5" key="1">
    <citation type="journal article" date="2024" name="J Genomics">
        <title>Draft genome sequencing and assembly of Favolaschia claudopus CIRM-BRFM 2984 isolated from oak limbs.</title>
        <authorList>
            <person name="Navarro D."/>
            <person name="Drula E."/>
            <person name="Chaduli D."/>
            <person name="Cazenave R."/>
            <person name="Ahrendt S."/>
            <person name="Wang J."/>
            <person name="Lipzen A."/>
            <person name="Daum C."/>
            <person name="Barry K."/>
            <person name="Grigoriev I.V."/>
            <person name="Favel A."/>
            <person name="Rosso M.N."/>
            <person name="Martin F."/>
        </authorList>
    </citation>
    <scope>NUCLEOTIDE SEQUENCE [LARGE SCALE GENOMIC DNA]</scope>
    <source>
        <strain evidence="4 5">CIRM-BRFM 2984</strain>
    </source>
</reference>
<evidence type="ECO:0000313" key="5">
    <source>
        <dbReference type="Proteomes" id="UP001362999"/>
    </source>
</evidence>
<name>A0AAW0CAH0_9AGAR</name>
<dbReference type="SMART" id="SM00981">
    <property type="entry name" value="THUMP"/>
    <property type="match status" value="1"/>
</dbReference>